<dbReference type="KEGG" id="fbl:Fbal_2839"/>
<feature type="transmembrane region" description="Helical" evidence="8">
    <location>
        <begin position="85"/>
        <end position="104"/>
    </location>
</feature>
<dbReference type="STRING" id="550540.Fbal_2839"/>
<evidence type="ECO:0000256" key="1">
    <source>
        <dbReference type="ARBA" id="ARBA00004651"/>
    </source>
</evidence>
<dbReference type="Proteomes" id="UP000006683">
    <property type="component" value="Chromosome"/>
</dbReference>
<dbReference type="eggNOG" id="COG1289">
    <property type="taxonomic scope" value="Bacteria"/>
</dbReference>
<evidence type="ECO:0000256" key="8">
    <source>
        <dbReference type="SAM" id="Phobius"/>
    </source>
</evidence>
<dbReference type="PANTHER" id="PTHR30509">
    <property type="entry name" value="P-HYDROXYBENZOIC ACID EFFLUX PUMP SUBUNIT-RELATED"/>
    <property type="match status" value="1"/>
</dbReference>
<dbReference type="InterPro" id="IPR032692">
    <property type="entry name" value="YccS_N"/>
</dbReference>
<dbReference type="OrthoDB" id="8670769at2"/>
<dbReference type="Pfam" id="PF12805">
    <property type="entry name" value="FUSC-like"/>
    <property type="match status" value="1"/>
</dbReference>
<keyword evidence="2" id="KW-1003">Cell membrane</keyword>
<evidence type="ECO:0000259" key="10">
    <source>
        <dbReference type="Pfam" id="PF13515"/>
    </source>
</evidence>
<evidence type="ECO:0000313" key="11">
    <source>
        <dbReference type="EMBL" id="ADN77041.1"/>
    </source>
</evidence>
<feature type="transmembrane region" description="Helical" evidence="8">
    <location>
        <begin position="413"/>
        <end position="440"/>
    </location>
</feature>
<feature type="transmembrane region" description="Helical" evidence="8">
    <location>
        <begin position="481"/>
        <end position="499"/>
    </location>
</feature>
<evidence type="ECO:0000256" key="5">
    <source>
        <dbReference type="ARBA" id="ARBA00023136"/>
    </source>
</evidence>
<evidence type="ECO:0000256" key="6">
    <source>
        <dbReference type="ARBA" id="ARBA00043993"/>
    </source>
</evidence>
<dbReference type="AlphaFoldDB" id="E1SSA9"/>
<reference evidence="11 12" key="1">
    <citation type="journal article" date="2010" name="Stand. Genomic Sci.">
        <title>Complete genome sequence of Ferrimonas balearica type strain (PAT).</title>
        <authorList>
            <person name="Nolan M."/>
            <person name="Sikorski J."/>
            <person name="Davenport K."/>
            <person name="Lucas S."/>
            <person name="Glavina Del Rio T."/>
            <person name="Tice H."/>
            <person name="Cheng J."/>
            <person name="Goodwin L."/>
            <person name="Pitluck S."/>
            <person name="Liolios K."/>
            <person name="Ivanova N."/>
            <person name="Mavromatis K."/>
            <person name="Ovchinnikova G."/>
            <person name="Pati A."/>
            <person name="Chen A."/>
            <person name="Palaniappan K."/>
            <person name="Land M."/>
            <person name="Hauser L."/>
            <person name="Chang Y."/>
            <person name="Jeffries C."/>
            <person name="Tapia R."/>
            <person name="Brettin T."/>
            <person name="Detter J."/>
            <person name="Han C."/>
            <person name="Yasawong M."/>
            <person name="Rohde M."/>
            <person name="Tindall B."/>
            <person name="Goker M."/>
            <person name="Woyke T."/>
            <person name="Bristow J."/>
            <person name="Eisen J."/>
            <person name="Markowitz V."/>
            <person name="Hugenholtz P."/>
            <person name="Kyrpides N."/>
            <person name="Klenk H."/>
            <person name="Lapidus A."/>
        </authorList>
    </citation>
    <scope>NUCLEOTIDE SEQUENCE [LARGE SCALE GENOMIC DNA]</scope>
    <source>
        <strain evidence="12">DSM 9799 / CCM 4581 / KCTC 23876 / PAT</strain>
    </source>
</reference>
<feature type="transmembrane region" description="Helical" evidence="8">
    <location>
        <begin position="20"/>
        <end position="46"/>
    </location>
</feature>
<keyword evidence="3 8" id="KW-0812">Transmembrane</keyword>
<organism evidence="11 12">
    <name type="scientific">Ferrimonas balearica (strain DSM 9799 / CCM 4581 / KCTC 23876 / PAT)</name>
    <dbReference type="NCBI Taxonomy" id="550540"/>
    <lineage>
        <taxon>Bacteria</taxon>
        <taxon>Pseudomonadati</taxon>
        <taxon>Pseudomonadota</taxon>
        <taxon>Gammaproteobacteria</taxon>
        <taxon>Alteromonadales</taxon>
        <taxon>Ferrimonadaceae</taxon>
        <taxon>Ferrimonas</taxon>
    </lineage>
</organism>
<comment type="similarity">
    <text evidence="6">Belongs to the YccS/YhfK family.</text>
</comment>
<feature type="transmembrane region" description="Helical" evidence="8">
    <location>
        <begin position="58"/>
        <end position="79"/>
    </location>
</feature>
<evidence type="ECO:0000313" key="12">
    <source>
        <dbReference type="Proteomes" id="UP000006683"/>
    </source>
</evidence>
<keyword evidence="4 8" id="KW-1133">Transmembrane helix</keyword>
<feature type="transmembrane region" description="Helical" evidence="8">
    <location>
        <begin position="132"/>
        <end position="153"/>
    </location>
</feature>
<feature type="region of interest" description="Disordered" evidence="7">
    <location>
        <begin position="673"/>
        <end position="704"/>
    </location>
</feature>
<feature type="compositionally biased region" description="Low complexity" evidence="7">
    <location>
        <begin position="678"/>
        <end position="690"/>
    </location>
</feature>
<gene>
    <name evidence="11" type="ordered locus">Fbal_2839</name>
</gene>
<evidence type="ECO:0000259" key="9">
    <source>
        <dbReference type="Pfam" id="PF12805"/>
    </source>
</evidence>
<keyword evidence="12" id="KW-1185">Reference proteome</keyword>
<evidence type="ECO:0000256" key="7">
    <source>
        <dbReference type="SAM" id="MobiDB-lite"/>
    </source>
</evidence>
<evidence type="ECO:0000256" key="4">
    <source>
        <dbReference type="ARBA" id="ARBA00022989"/>
    </source>
</evidence>
<keyword evidence="5 8" id="KW-0472">Membrane</keyword>
<protein>
    <submittedName>
        <fullName evidence="11">Uncharacterized protein</fullName>
    </submittedName>
</protein>
<feature type="domain" description="Integral membrane bound transporter" evidence="10">
    <location>
        <begin position="372"/>
        <end position="493"/>
    </location>
</feature>
<feature type="domain" description="Integral membrane protein YccS N-terminal" evidence="9">
    <location>
        <begin position="64"/>
        <end position="312"/>
    </location>
</feature>
<dbReference type="HOGENOM" id="CLU_025192_0_0_6"/>
<evidence type="ECO:0000256" key="2">
    <source>
        <dbReference type="ARBA" id="ARBA00022475"/>
    </source>
</evidence>
<dbReference type="Pfam" id="PF13515">
    <property type="entry name" value="FUSC_2"/>
    <property type="match status" value="1"/>
</dbReference>
<comment type="subcellular location">
    <subcellularLocation>
        <location evidence="1">Cell membrane</location>
        <topology evidence="1">Multi-pass membrane protein</topology>
    </subcellularLocation>
</comment>
<evidence type="ECO:0000256" key="3">
    <source>
        <dbReference type="ARBA" id="ARBA00022692"/>
    </source>
</evidence>
<dbReference type="EMBL" id="CP002209">
    <property type="protein sequence ID" value="ADN77041.1"/>
    <property type="molecule type" value="Genomic_DNA"/>
</dbReference>
<proteinExistence type="inferred from homology"/>
<accession>E1SSA9</accession>
<dbReference type="RefSeq" id="WP_013346347.1">
    <property type="nucleotide sequence ID" value="NC_014541.1"/>
</dbReference>
<dbReference type="GeneID" id="67183064"/>
<sequence>MRQLWFNPALNQSLRLTLALMAALGLAYPLGLLAPVALSMLALPAVLVSALDQPTPRWWPRIGVGIVGFVLTSGLTATLTHHMPALLPAWFALLGLVLGGLAAWGELAGRLGMGMLVMAVAGLATAPQGPPWLLALSFGACVLWLMVFSALWYRLWRHYPLRQSLAATYRTLAQILLDRPGQLRAQGLPVEFDAALGEQIGLCRQQLLAFGRQGDIAPLRNAFIAAVDLQERLQATPHPEQAKALFTRPDIYPLYRDWTRAVSVRLRRLARDLSQHRPLTSDDRHQAFAEPLIAALQPLAEAGGPRGMVAYYMIGNVRRISRLAERVAPLYQRDFLPLAAPDWRARLRSVCRWSSPVARGAVRLAVLLAAGSAISQHIGLNNSYWILTTIVMVTQSSYVATRHRVGQRAAGTFAGLVVGALLVWLGFRAEAALVLALLLVPVTLALRPIHHGWTITSATTLLVLMFEYFGVGGDAILLPRMLDTLIGCVLVFVAFRWLWPQWQGGRQNALRKQALAHLHRYLQRVLMAFEGKQVEPVLLARSRRLAYEQGISLTASFQQMKQEPGYRDEATSLALLTQYKGAMSQINAVVPFARRGVVLEPEVAERLRRSFDEAYKVLAATLEGQPYHWPPQLDEASSWLSGLLMQQQPNRAGFVLYQMALLLERYQRLSSVLAGQNGSSPDSPPEDGSPAQMSSHSGGTDRSR</sequence>
<dbReference type="GO" id="GO:0005886">
    <property type="term" value="C:plasma membrane"/>
    <property type="evidence" value="ECO:0007669"/>
    <property type="project" value="UniProtKB-SubCell"/>
</dbReference>
<name>E1SSA9_FERBD</name>
<dbReference type="InterPro" id="IPR049453">
    <property type="entry name" value="Memb_transporter_dom"/>
</dbReference>
<dbReference type="PANTHER" id="PTHR30509:SF23">
    <property type="entry name" value="INNER MEMBRANE PROTEIN"/>
    <property type="match status" value="1"/>
</dbReference>
<feature type="transmembrane region" description="Helical" evidence="8">
    <location>
        <begin position="452"/>
        <end position="469"/>
    </location>
</feature>